<dbReference type="EC" id="2.8.1.7" evidence="3 8"/>
<dbReference type="InterPro" id="IPR015421">
    <property type="entry name" value="PyrdxlP-dep_Trfase_major"/>
</dbReference>
<proteinExistence type="inferred from homology"/>
<evidence type="ECO:0000313" key="10">
    <source>
        <dbReference type="EMBL" id="OHA52218.1"/>
    </source>
</evidence>
<dbReference type="SUPFAM" id="SSF53383">
    <property type="entry name" value="PLP-dependent transferases"/>
    <property type="match status" value="1"/>
</dbReference>
<evidence type="ECO:0000256" key="5">
    <source>
        <dbReference type="ARBA" id="ARBA00022898"/>
    </source>
</evidence>
<evidence type="ECO:0000256" key="6">
    <source>
        <dbReference type="ARBA" id="ARBA00050776"/>
    </source>
</evidence>
<dbReference type="PANTHER" id="PTHR43586:SF8">
    <property type="entry name" value="CYSTEINE DESULFURASE 1, CHLOROPLASTIC"/>
    <property type="match status" value="1"/>
</dbReference>
<dbReference type="PIRSF" id="PIRSF005572">
    <property type="entry name" value="NifS"/>
    <property type="match status" value="1"/>
</dbReference>
<evidence type="ECO:0000256" key="3">
    <source>
        <dbReference type="ARBA" id="ARBA00012239"/>
    </source>
</evidence>
<comment type="cofactor">
    <cofactor evidence="1 7">
        <name>pyridoxal 5'-phosphate</name>
        <dbReference type="ChEBI" id="CHEBI:597326"/>
    </cofactor>
</comment>
<dbReference type="Gene3D" id="3.90.1150.10">
    <property type="entry name" value="Aspartate Aminotransferase, domain 1"/>
    <property type="match status" value="1"/>
</dbReference>
<name>A0A1G2PV64_9BACT</name>
<evidence type="ECO:0000256" key="4">
    <source>
        <dbReference type="ARBA" id="ARBA00022679"/>
    </source>
</evidence>
<dbReference type="PROSITE" id="PS00595">
    <property type="entry name" value="AA_TRANSFER_CLASS_5"/>
    <property type="match status" value="1"/>
</dbReference>
<organism evidence="10 11">
    <name type="scientific">Candidatus Terrybacteria bacterium RIFCSPLOWO2_01_FULL_40_23</name>
    <dbReference type="NCBI Taxonomy" id="1802366"/>
    <lineage>
        <taxon>Bacteria</taxon>
        <taxon>Candidatus Terryibacteriota</taxon>
    </lineage>
</organism>
<dbReference type="InterPro" id="IPR020578">
    <property type="entry name" value="Aminotrans_V_PyrdxlP_BS"/>
</dbReference>
<protein>
    <recommendedName>
        <fullName evidence="3 8">Cysteine desulfurase</fullName>
        <ecNumber evidence="3 8">2.8.1.7</ecNumber>
    </recommendedName>
</protein>
<evidence type="ECO:0000313" key="11">
    <source>
        <dbReference type="Proteomes" id="UP000176951"/>
    </source>
</evidence>
<dbReference type="InterPro" id="IPR000192">
    <property type="entry name" value="Aminotrans_V_dom"/>
</dbReference>
<sequence length="430" mass="47676">MKNLSNDFPILKRKFHAAPFVASAKRGRRLIYLDSAATAQKPKAVLNAVRNFAENHNANPHRGIYALSEEATEMFEVSRKVIGNFIGTKDPNEVVFTRGTTEGVNLVAETWGQVNIKRGDEIIVSIMEHHSNFLPWQRLVKEKGAKLVVVGLTKEGLLDLKDFNKKLSRKTKLVALAHASNVLGTINPIEKISSLIAKRYTLNARPVLFIDGAQSAPHMKVNVQKLGCDFFVFSGHKLYGPTGIGVLWGKKGILEAMPPYQVGGQMIKEVYLDKVVWNDVPWKFEAGTPHITGVIGLASAVKYINKIDMNTVRKHEKDITAHALAKLSKLPYVQIYGPKNVNLRTGLVSFNMKDIHSHDVASALDEYGIAVRAGHHCAMPLHDYLNIDSSVRASFGVYTTKKDIDALVVALTKVYEMFAPSADLLDEENK</sequence>
<evidence type="ECO:0000259" key="9">
    <source>
        <dbReference type="Pfam" id="PF00266"/>
    </source>
</evidence>
<dbReference type="GO" id="GO:0031071">
    <property type="term" value="F:cysteine desulfurase activity"/>
    <property type="evidence" value="ECO:0007669"/>
    <property type="project" value="UniProtKB-UniRule"/>
</dbReference>
<accession>A0A1G2PV64</accession>
<dbReference type="AlphaFoldDB" id="A0A1G2PV64"/>
<dbReference type="CDD" id="cd06453">
    <property type="entry name" value="SufS_like"/>
    <property type="match status" value="1"/>
</dbReference>
<dbReference type="NCBIfam" id="TIGR01979">
    <property type="entry name" value="sufS"/>
    <property type="match status" value="1"/>
</dbReference>
<dbReference type="GO" id="GO:0030170">
    <property type="term" value="F:pyridoxal phosphate binding"/>
    <property type="evidence" value="ECO:0007669"/>
    <property type="project" value="UniProtKB-UniRule"/>
</dbReference>
<dbReference type="GO" id="GO:0006534">
    <property type="term" value="P:cysteine metabolic process"/>
    <property type="evidence" value="ECO:0007669"/>
    <property type="project" value="UniProtKB-UniRule"/>
</dbReference>
<dbReference type="PANTHER" id="PTHR43586">
    <property type="entry name" value="CYSTEINE DESULFURASE"/>
    <property type="match status" value="1"/>
</dbReference>
<reference evidence="10 11" key="1">
    <citation type="journal article" date="2016" name="Nat. Commun.">
        <title>Thousands of microbial genomes shed light on interconnected biogeochemical processes in an aquifer system.</title>
        <authorList>
            <person name="Anantharaman K."/>
            <person name="Brown C.T."/>
            <person name="Hug L.A."/>
            <person name="Sharon I."/>
            <person name="Castelle C.J."/>
            <person name="Probst A.J."/>
            <person name="Thomas B.C."/>
            <person name="Singh A."/>
            <person name="Wilkins M.J."/>
            <person name="Karaoz U."/>
            <person name="Brodie E.L."/>
            <person name="Williams K.H."/>
            <person name="Hubbard S.S."/>
            <person name="Banfield J.F."/>
        </authorList>
    </citation>
    <scope>NUCLEOTIDE SEQUENCE [LARGE SCALE GENOMIC DNA]</scope>
</reference>
<dbReference type="InterPro" id="IPR010970">
    <property type="entry name" value="Cys_dSase_SufS"/>
</dbReference>
<keyword evidence="5 8" id="KW-0663">Pyridoxal phosphate</keyword>
<dbReference type="InterPro" id="IPR016454">
    <property type="entry name" value="Cysteine_dSase"/>
</dbReference>
<evidence type="ECO:0000256" key="1">
    <source>
        <dbReference type="ARBA" id="ARBA00001933"/>
    </source>
</evidence>
<dbReference type="EMBL" id="MHSW01000012">
    <property type="protein sequence ID" value="OHA52218.1"/>
    <property type="molecule type" value="Genomic_DNA"/>
</dbReference>
<gene>
    <name evidence="10" type="ORF">A3A97_04920</name>
</gene>
<dbReference type="Gene3D" id="3.40.640.10">
    <property type="entry name" value="Type I PLP-dependent aspartate aminotransferase-like (Major domain)"/>
    <property type="match status" value="1"/>
</dbReference>
<evidence type="ECO:0000256" key="7">
    <source>
        <dbReference type="RuleBase" id="RU004504"/>
    </source>
</evidence>
<comment type="function">
    <text evidence="8">Catalyzes the removal of elemental sulfur and selenium atoms from L-cysteine, L-cystine, L-selenocysteine, and L-selenocystine to produce L-alanine.</text>
</comment>
<comment type="catalytic activity">
    <reaction evidence="6 8">
        <text>(sulfur carrier)-H + L-cysteine = (sulfur carrier)-SH + L-alanine</text>
        <dbReference type="Rhea" id="RHEA:43892"/>
        <dbReference type="Rhea" id="RHEA-COMP:14737"/>
        <dbReference type="Rhea" id="RHEA-COMP:14739"/>
        <dbReference type="ChEBI" id="CHEBI:29917"/>
        <dbReference type="ChEBI" id="CHEBI:35235"/>
        <dbReference type="ChEBI" id="CHEBI:57972"/>
        <dbReference type="ChEBI" id="CHEBI:64428"/>
        <dbReference type="EC" id="2.8.1.7"/>
    </reaction>
</comment>
<evidence type="ECO:0000256" key="2">
    <source>
        <dbReference type="ARBA" id="ARBA00010447"/>
    </source>
</evidence>
<dbReference type="InterPro" id="IPR015422">
    <property type="entry name" value="PyrdxlP-dep_Trfase_small"/>
</dbReference>
<keyword evidence="4 8" id="KW-0808">Transferase</keyword>
<evidence type="ECO:0000256" key="8">
    <source>
        <dbReference type="RuleBase" id="RU004506"/>
    </source>
</evidence>
<feature type="domain" description="Aminotransferase class V" evidence="9">
    <location>
        <begin position="31"/>
        <end position="407"/>
    </location>
</feature>
<dbReference type="Pfam" id="PF00266">
    <property type="entry name" value="Aminotran_5"/>
    <property type="match status" value="1"/>
</dbReference>
<comment type="similarity">
    <text evidence="2 8">Belongs to the class-V pyridoxal-phosphate-dependent aminotransferase family. Csd subfamily.</text>
</comment>
<dbReference type="InterPro" id="IPR015424">
    <property type="entry name" value="PyrdxlP-dep_Trfase"/>
</dbReference>
<comment type="caution">
    <text evidence="10">The sequence shown here is derived from an EMBL/GenBank/DDBJ whole genome shotgun (WGS) entry which is preliminary data.</text>
</comment>
<dbReference type="Proteomes" id="UP000176951">
    <property type="component" value="Unassembled WGS sequence"/>
</dbReference>